<dbReference type="KEGG" id="upv:EJN92_17865"/>
<evidence type="ECO:0000259" key="2">
    <source>
        <dbReference type="PROSITE" id="PS51707"/>
    </source>
</evidence>
<dbReference type="Gene3D" id="2.40.320.10">
    <property type="entry name" value="Hypothetical Protein Pfu-838710-001"/>
    <property type="match status" value="1"/>
</dbReference>
<dbReference type="PANTHER" id="PTHR40114">
    <property type="entry name" value="SLR0698 PROTEIN"/>
    <property type="match status" value="1"/>
</dbReference>
<feature type="domain" description="CYTH" evidence="2">
    <location>
        <begin position="2"/>
        <end position="147"/>
    </location>
</feature>
<dbReference type="AlphaFoldDB" id="A0A3S9HNM0"/>
<reference evidence="3 4" key="1">
    <citation type="journal article" date="2011" name="Int. J. Syst. Evol. Microbiol.">
        <title>Description of Undibacterium oligocarboniphilum sp. nov., isolated from purified water, and Undibacterium pigrum strain CCUG 49012 as the type strain of Undibacterium parvum sp. nov., and emended descriptions of the genus Undibacterium and the species Undibacterium pigrum.</title>
        <authorList>
            <person name="Eder W."/>
            <person name="Wanner G."/>
            <person name="Ludwig W."/>
            <person name="Busse H.J."/>
            <person name="Ziemke-Kageler F."/>
            <person name="Lang E."/>
        </authorList>
    </citation>
    <scope>NUCLEOTIDE SEQUENCE [LARGE SCALE GENOMIC DNA]</scope>
    <source>
        <strain evidence="3 4">DSM 23061</strain>
    </source>
</reference>
<evidence type="ECO:0000313" key="4">
    <source>
        <dbReference type="Proteomes" id="UP000275663"/>
    </source>
</evidence>
<gene>
    <name evidence="3" type="ORF">EJN92_17865</name>
</gene>
<dbReference type="PROSITE" id="PS51707">
    <property type="entry name" value="CYTH"/>
    <property type="match status" value="1"/>
</dbReference>
<accession>A0A3S9HNM0</accession>
<proteinExistence type="predicted"/>
<dbReference type="CDD" id="cd07891">
    <property type="entry name" value="CYTH-like_CthTTM-like_1"/>
    <property type="match status" value="1"/>
</dbReference>
<dbReference type="EMBL" id="CP034464">
    <property type="protein sequence ID" value="AZP13687.1"/>
    <property type="molecule type" value="Genomic_DNA"/>
</dbReference>
<evidence type="ECO:0000313" key="3">
    <source>
        <dbReference type="EMBL" id="AZP13687.1"/>
    </source>
</evidence>
<dbReference type="InterPro" id="IPR023577">
    <property type="entry name" value="CYTH_domain"/>
</dbReference>
<dbReference type="PANTHER" id="PTHR40114:SF1">
    <property type="entry name" value="SLR0698 PROTEIN"/>
    <property type="match status" value="1"/>
</dbReference>
<dbReference type="OrthoDB" id="9805588at2"/>
<dbReference type="InterPro" id="IPR012042">
    <property type="entry name" value="NeuTTM/CthTTM-like"/>
</dbReference>
<dbReference type="Proteomes" id="UP000275663">
    <property type="component" value="Chromosome"/>
</dbReference>
<dbReference type="PIRSF" id="PIRSF016487">
    <property type="entry name" value="CYTH_UCP016487"/>
    <property type="match status" value="1"/>
</dbReference>
<dbReference type="RefSeq" id="WP_126129056.1">
    <property type="nucleotide sequence ID" value="NZ_CP034464.1"/>
</dbReference>
<organism evidence="3 4">
    <name type="scientific">Undibacterium parvum</name>
    <dbReference type="NCBI Taxonomy" id="401471"/>
    <lineage>
        <taxon>Bacteria</taxon>
        <taxon>Pseudomonadati</taxon>
        <taxon>Pseudomonadota</taxon>
        <taxon>Betaproteobacteria</taxon>
        <taxon>Burkholderiales</taxon>
        <taxon>Oxalobacteraceae</taxon>
        <taxon>Undibacterium</taxon>
    </lineage>
</organism>
<feature type="active site" description="Proton acceptor" evidence="1">
    <location>
        <position position="29"/>
    </location>
</feature>
<dbReference type="InterPro" id="IPR033469">
    <property type="entry name" value="CYTH-like_dom_sf"/>
</dbReference>
<sequence>MGVEIERKFLVLGDEWKEQGQGVRMRQGYICSDAGRVVRVRIEGERAMLTIKGETEGISRSEWEYPIPVPDAQQLLETMCEKPLIEKTRRRIDFGGFVWEVDEFFGENAGLVVAEIELASESQEFTKPDWVGAEVSHDRRYANANLFKHPYCRWDKA</sequence>
<dbReference type="Pfam" id="PF01928">
    <property type="entry name" value="CYTH"/>
    <property type="match status" value="1"/>
</dbReference>
<keyword evidence="4" id="KW-1185">Reference proteome</keyword>
<name>A0A3S9HNM0_9BURK</name>
<dbReference type="SUPFAM" id="SSF55154">
    <property type="entry name" value="CYTH-like phosphatases"/>
    <property type="match status" value="1"/>
</dbReference>
<dbReference type="SMART" id="SM01118">
    <property type="entry name" value="CYTH"/>
    <property type="match status" value="1"/>
</dbReference>
<protein>
    <submittedName>
        <fullName evidence="3">CYTH domain-containing protein</fullName>
    </submittedName>
</protein>
<evidence type="ECO:0000256" key="1">
    <source>
        <dbReference type="PIRSR" id="PIRSR016487-1"/>
    </source>
</evidence>